<dbReference type="Proteomes" id="UP001302059">
    <property type="component" value="Unassembled WGS sequence"/>
</dbReference>
<gene>
    <name evidence="9" type="primary">panC</name>
    <name evidence="9" type="ORF">QOL99_16145</name>
</gene>
<dbReference type="InterPro" id="IPR003721">
    <property type="entry name" value="Pantoate_ligase"/>
</dbReference>
<evidence type="ECO:0000256" key="1">
    <source>
        <dbReference type="ARBA" id="ARBA00004990"/>
    </source>
</evidence>
<dbReference type="InterPro" id="IPR042176">
    <property type="entry name" value="Pantoate_ligase_C"/>
</dbReference>
<accession>A0ABT7JKU8</accession>
<keyword evidence="10" id="KW-1185">Reference proteome</keyword>
<dbReference type="Gene3D" id="3.30.1300.10">
    <property type="entry name" value="Pantoate-beta-alanine ligase, C-terminal domain"/>
    <property type="match status" value="1"/>
</dbReference>
<feature type="non-terminal residue" evidence="9">
    <location>
        <position position="187"/>
    </location>
</feature>
<dbReference type="RefSeq" id="WP_285525315.1">
    <property type="nucleotide sequence ID" value="NZ_JASNGB010000254.1"/>
</dbReference>
<comment type="caution">
    <text evidence="9">The sequence shown here is derived from an EMBL/GenBank/DDBJ whole genome shotgun (WGS) entry which is preliminary data.</text>
</comment>
<evidence type="ECO:0000256" key="8">
    <source>
        <dbReference type="NCBIfam" id="TIGR00018"/>
    </source>
</evidence>
<evidence type="ECO:0000256" key="6">
    <source>
        <dbReference type="ARBA" id="ARBA00022840"/>
    </source>
</evidence>
<dbReference type="EMBL" id="JASNGB010000254">
    <property type="protein sequence ID" value="MDL2345667.1"/>
    <property type="molecule type" value="Genomic_DNA"/>
</dbReference>
<keyword evidence="5" id="KW-0547">Nucleotide-binding</keyword>
<comment type="similarity">
    <text evidence="2">Belongs to the pantothenate synthetase family.</text>
</comment>
<dbReference type="CDD" id="cd00560">
    <property type="entry name" value="PanC"/>
    <property type="match status" value="1"/>
</dbReference>
<protein>
    <recommendedName>
        <fullName evidence="8">Pantoate--beta-alanine ligase</fullName>
        <ecNumber evidence="8">6.3.2.1</ecNumber>
    </recommendedName>
</protein>
<dbReference type="SUPFAM" id="SSF52374">
    <property type="entry name" value="Nucleotidylyl transferase"/>
    <property type="match status" value="1"/>
</dbReference>
<dbReference type="PANTHER" id="PTHR21299:SF1">
    <property type="entry name" value="PANTOATE--BETA-ALANINE LIGASE"/>
    <property type="match status" value="1"/>
</dbReference>
<keyword evidence="3 9" id="KW-0436">Ligase</keyword>
<organism evidence="9 10">
    <name type="scientific">Deinococcus rhizophilus</name>
    <dbReference type="NCBI Taxonomy" id="3049544"/>
    <lineage>
        <taxon>Bacteria</taxon>
        <taxon>Thermotogati</taxon>
        <taxon>Deinococcota</taxon>
        <taxon>Deinococci</taxon>
        <taxon>Deinococcales</taxon>
        <taxon>Deinococcaceae</taxon>
        <taxon>Deinococcus</taxon>
    </lineage>
</organism>
<evidence type="ECO:0000256" key="5">
    <source>
        <dbReference type="ARBA" id="ARBA00022741"/>
    </source>
</evidence>
<evidence type="ECO:0000313" key="9">
    <source>
        <dbReference type="EMBL" id="MDL2345667.1"/>
    </source>
</evidence>
<dbReference type="Gene3D" id="3.40.50.620">
    <property type="entry name" value="HUPs"/>
    <property type="match status" value="1"/>
</dbReference>
<proteinExistence type="inferred from homology"/>
<name>A0ABT7JKU8_9DEIO</name>
<reference evidence="9 10" key="1">
    <citation type="submission" date="2023-05" db="EMBL/GenBank/DDBJ databases">
        <authorList>
            <person name="Gao F."/>
        </authorList>
    </citation>
    <scope>NUCLEOTIDE SEQUENCE [LARGE SCALE GENOMIC DNA]</scope>
    <source>
        <strain evidence="9 10">MIMF12</strain>
    </source>
</reference>
<dbReference type="PANTHER" id="PTHR21299">
    <property type="entry name" value="CYTIDYLATE KINASE/PANTOATE-BETA-ALANINE LIGASE"/>
    <property type="match status" value="1"/>
</dbReference>
<evidence type="ECO:0000256" key="3">
    <source>
        <dbReference type="ARBA" id="ARBA00022598"/>
    </source>
</evidence>
<comment type="catalytic activity">
    <reaction evidence="7">
        <text>(R)-pantoate + beta-alanine + ATP = (R)-pantothenate + AMP + diphosphate + H(+)</text>
        <dbReference type="Rhea" id="RHEA:10912"/>
        <dbReference type="ChEBI" id="CHEBI:15378"/>
        <dbReference type="ChEBI" id="CHEBI:15980"/>
        <dbReference type="ChEBI" id="CHEBI:29032"/>
        <dbReference type="ChEBI" id="CHEBI:30616"/>
        <dbReference type="ChEBI" id="CHEBI:33019"/>
        <dbReference type="ChEBI" id="CHEBI:57966"/>
        <dbReference type="ChEBI" id="CHEBI:456215"/>
        <dbReference type="EC" id="6.3.2.1"/>
    </reaction>
</comment>
<sequence>MGSLHEGHAQLIRRARAECGVVAVSVFVNPTQFGPGEDLSRYPRDLERDLRLAGDAGADVLFHPEAEAMYPPGHATTVQVGGVSGPLEGESRPGHFDGVATVVLKLLNLVGPQRAYFGEKDWQQLAVVRRMVRDLSVPVEIVGVPTVRGASGLALSSRNSYLTPQQRERATVLSRALRAVQSAAASG</sequence>
<dbReference type="EC" id="6.3.2.1" evidence="8"/>
<keyword evidence="4" id="KW-0566">Pantothenate biosynthesis</keyword>
<evidence type="ECO:0000256" key="4">
    <source>
        <dbReference type="ARBA" id="ARBA00022655"/>
    </source>
</evidence>
<dbReference type="InterPro" id="IPR014729">
    <property type="entry name" value="Rossmann-like_a/b/a_fold"/>
</dbReference>
<evidence type="ECO:0000256" key="2">
    <source>
        <dbReference type="ARBA" id="ARBA00009256"/>
    </source>
</evidence>
<dbReference type="HAMAP" id="MF_00158">
    <property type="entry name" value="PanC"/>
    <property type="match status" value="1"/>
</dbReference>
<dbReference type="GO" id="GO:0016874">
    <property type="term" value="F:ligase activity"/>
    <property type="evidence" value="ECO:0007669"/>
    <property type="project" value="UniProtKB-KW"/>
</dbReference>
<evidence type="ECO:0000313" key="10">
    <source>
        <dbReference type="Proteomes" id="UP001302059"/>
    </source>
</evidence>
<dbReference type="NCBIfam" id="TIGR00018">
    <property type="entry name" value="panC"/>
    <property type="match status" value="1"/>
</dbReference>
<keyword evidence="6" id="KW-0067">ATP-binding</keyword>
<evidence type="ECO:0000256" key="7">
    <source>
        <dbReference type="ARBA" id="ARBA00048258"/>
    </source>
</evidence>
<comment type="pathway">
    <text evidence="1">Cofactor biosynthesis; (R)-pantothenate biosynthesis; (R)-pantothenate from (R)-pantoate and beta-alanine: step 1/1.</text>
</comment>
<dbReference type="Pfam" id="PF02569">
    <property type="entry name" value="Pantoate_ligase"/>
    <property type="match status" value="1"/>
</dbReference>